<accession>A0A0G3GPL1</accession>
<dbReference type="KEGG" id="cei:CEPID_06255"/>
<dbReference type="EMBL" id="CP011541">
    <property type="protein sequence ID" value="AKK03111.1"/>
    <property type="molecule type" value="Genomic_DNA"/>
</dbReference>
<keyword evidence="2" id="KW-1185">Reference proteome</keyword>
<sequence length="125" mass="13607">MSRGSASVLGVNAFSASAKMNPEVTCAWCGNPIETTGRGRPKKYCSHSCRQRAYEQRNNVSGTSIPADAVILHPQRYAELKDSLFELRCAAEDIATAATENASAAEMRQLCDELVTLARSVEKIR</sequence>
<proteinExistence type="predicted"/>
<evidence type="ECO:0000313" key="2">
    <source>
        <dbReference type="Proteomes" id="UP000035368"/>
    </source>
</evidence>
<reference evidence="1 2" key="1">
    <citation type="submission" date="2015-05" db="EMBL/GenBank/DDBJ databases">
        <title>Complete genome sequence of Corynebacterium epidermidicanis DSM 45586, isolated from the skin of a dog suffering from pruritus.</title>
        <authorList>
            <person name="Ruckert C."/>
            <person name="Albersmeier A."/>
            <person name="Winkler A."/>
            <person name="Tauch A."/>
        </authorList>
    </citation>
    <scope>NUCLEOTIDE SEQUENCE [LARGE SCALE GENOMIC DNA]</scope>
    <source>
        <strain evidence="1 2">DSM 45586</strain>
    </source>
</reference>
<evidence type="ECO:0000313" key="1">
    <source>
        <dbReference type="EMBL" id="AKK03111.1"/>
    </source>
</evidence>
<gene>
    <name evidence="1" type="ORF">CEPID_06255</name>
</gene>
<protein>
    <submittedName>
        <fullName evidence="1">Uncharacterized protein</fullName>
    </submittedName>
</protein>
<dbReference type="PATRIC" id="fig|1050174.4.peg.1264"/>
<dbReference type="AlphaFoldDB" id="A0A0G3GPL1"/>
<dbReference type="Proteomes" id="UP000035368">
    <property type="component" value="Chromosome"/>
</dbReference>
<organism evidence="1 2">
    <name type="scientific">Corynebacterium epidermidicanis</name>
    <dbReference type="NCBI Taxonomy" id="1050174"/>
    <lineage>
        <taxon>Bacteria</taxon>
        <taxon>Bacillati</taxon>
        <taxon>Actinomycetota</taxon>
        <taxon>Actinomycetes</taxon>
        <taxon>Mycobacteriales</taxon>
        <taxon>Corynebacteriaceae</taxon>
        <taxon>Corynebacterium</taxon>
    </lineage>
</organism>
<name>A0A0G3GPL1_9CORY</name>
<dbReference type="STRING" id="1050174.CEPID_06255"/>